<feature type="chain" id="PRO_5013655505" description="PLC-like phosphodiesterase" evidence="2">
    <location>
        <begin position="22"/>
        <end position="393"/>
    </location>
</feature>
<feature type="compositionally biased region" description="Low complexity" evidence="1">
    <location>
        <begin position="356"/>
        <end position="369"/>
    </location>
</feature>
<evidence type="ECO:0008006" key="5">
    <source>
        <dbReference type="Google" id="ProtNLM"/>
    </source>
</evidence>
<dbReference type="Pfam" id="PF26146">
    <property type="entry name" value="PI-PLC_X"/>
    <property type="match status" value="1"/>
</dbReference>
<sequence>MLFSLSGILAGALVSITGVSAMPQQASPAAASSASTSVVSSPASTSSSSSSNSSSSSQVCNNSPVLCDRHYSDITHMGAHDSAFLRDDSTGNSIAGNQFLNATLALDAGLRLLQAQVHHENGTLRLCHTSCGLLDAGPLDSWLARIAEWVAGHPSDVVTILLVNSDNADASQFAAAYQQAGLAKFGYVPPSAATTTTTQEWPSLRSMIANNTRVVSFITNIDASSASPYLLPEFDYVFETPFTVLSLDGFNCTVDRPSDAGTAANAFSQGFMGLVNHFKDEEITAGINIPDTDNIALVNSAGTSDAGNLGQHIQQCNDQWNHRPTFVLVDFWDKGDTVKAADDSNGISQASGRTNASADSSASDSSSADGTNQTREFGTGALIAFLAATLLMI</sequence>
<dbReference type="Proteomes" id="UP000219286">
    <property type="component" value="Unassembled WGS sequence"/>
</dbReference>
<dbReference type="Gene3D" id="3.20.20.190">
    <property type="entry name" value="Phosphatidylinositol (PI) phosphodiesterase"/>
    <property type="match status" value="1"/>
</dbReference>
<feature type="region of interest" description="Disordered" evidence="1">
    <location>
        <begin position="38"/>
        <end position="59"/>
    </location>
</feature>
<organism evidence="3 4">
    <name type="scientific">Trichoderma parareesei</name>
    <name type="common">Filamentous fungus</name>
    <dbReference type="NCBI Taxonomy" id="858221"/>
    <lineage>
        <taxon>Eukaryota</taxon>
        <taxon>Fungi</taxon>
        <taxon>Dikarya</taxon>
        <taxon>Ascomycota</taxon>
        <taxon>Pezizomycotina</taxon>
        <taxon>Sordariomycetes</taxon>
        <taxon>Hypocreomycetidae</taxon>
        <taxon>Hypocreales</taxon>
        <taxon>Hypocreaceae</taxon>
        <taxon>Trichoderma</taxon>
    </lineage>
</organism>
<dbReference type="PANTHER" id="PTHR13593:SF80">
    <property type="entry name" value="PLC-LIKE PHOSPHODIESTERASE"/>
    <property type="match status" value="1"/>
</dbReference>
<evidence type="ECO:0000313" key="4">
    <source>
        <dbReference type="Proteomes" id="UP000219286"/>
    </source>
</evidence>
<feature type="compositionally biased region" description="Polar residues" evidence="1">
    <location>
        <begin position="345"/>
        <end position="355"/>
    </location>
</feature>
<dbReference type="EMBL" id="LFMI01000439">
    <property type="protein sequence ID" value="OTA03757.1"/>
    <property type="molecule type" value="Genomic_DNA"/>
</dbReference>
<dbReference type="GO" id="GO:0006629">
    <property type="term" value="P:lipid metabolic process"/>
    <property type="evidence" value="ECO:0007669"/>
    <property type="project" value="InterPro"/>
</dbReference>
<dbReference type="PANTHER" id="PTHR13593">
    <property type="match status" value="1"/>
</dbReference>
<keyword evidence="4" id="KW-1185">Reference proteome</keyword>
<dbReference type="SUPFAM" id="SSF51695">
    <property type="entry name" value="PLC-like phosphodiesterases"/>
    <property type="match status" value="1"/>
</dbReference>
<reference evidence="3 4" key="1">
    <citation type="journal article" date="2015" name="Genome Announc.">
        <title>Genome sequence and annotation of Trichoderma parareesei, the ancestor of the cellulase producer Trichoderma reesei.</title>
        <authorList>
            <person name="Yang D."/>
            <person name="Pomraning K."/>
            <person name="Kopchinskiy A."/>
            <person name="Karimi Aghcheh R."/>
            <person name="Atanasova L."/>
            <person name="Chenthamara K."/>
            <person name="Baker S.E."/>
            <person name="Zhang R."/>
            <person name="Shen Q."/>
            <person name="Freitag M."/>
            <person name="Kubicek C.P."/>
            <person name="Druzhinina I.S."/>
        </authorList>
    </citation>
    <scope>NUCLEOTIDE SEQUENCE [LARGE SCALE GENOMIC DNA]</scope>
    <source>
        <strain evidence="3 4">CBS 125925</strain>
    </source>
</reference>
<accession>A0A2H2Z6X0</accession>
<evidence type="ECO:0000256" key="2">
    <source>
        <dbReference type="SAM" id="SignalP"/>
    </source>
</evidence>
<name>A0A2H2Z6X0_TRIPA</name>
<proteinExistence type="predicted"/>
<dbReference type="InterPro" id="IPR051057">
    <property type="entry name" value="PI-PLC_domain"/>
</dbReference>
<dbReference type="OrthoDB" id="7984201at2759"/>
<dbReference type="GO" id="GO:0008081">
    <property type="term" value="F:phosphoric diester hydrolase activity"/>
    <property type="evidence" value="ECO:0007669"/>
    <property type="project" value="InterPro"/>
</dbReference>
<dbReference type="InterPro" id="IPR017946">
    <property type="entry name" value="PLC-like_Pdiesterase_TIM-brl"/>
</dbReference>
<gene>
    <name evidence="3" type="ORF">A9Z42_0042470</name>
</gene>
<comment type="caution">
    <text evidence="3">The sequence shown here is derived from an EMBL/GenBank/DDBJ whole genome shotgun (WGS) entry which is preliminary data.</text>
</comment>
<feature type="region of interest" description="Disordered" evidence="1">
    <location>
        <begin position="342"/>
        <end position="373"/>
    </location>
</feature>
<feature type="signal peptide" evidence="2">
    <location>
        <begin position="1"/>
        <end position="21"/>
    </location>
</feature>
<protein>
    <recommendedName>
        <fullName evidence="5">PLC-like phosphodiesterase</fullName>
    </recommendedName>
</protein>
<keyword evidence="2" id="KW-0732">Signal</keyword>
<dbReference type="AlphaFoldDB" id="A0A2H2Z6X0"/>
<evidence type="ECO:0000313" key="3">
    <source>
        <dbReference type="EMBL" id="OTA03757.1"/>
    </source>
</evidence>
<evidence type="ECO:0000256" key="1">
    <source>
        <dbReference type="SAM" id="MobiDB-lite"/>
    </source>
</evidence>